<proteinExistence type="predicted"/>
<keyword evidence="3" id="KW-1185">Reference proteome</keyword>
<feature type="region of interest" description="Disordered" evidence="1">
    <location>
        <begin position="22"/>
        <end position="82"/>
    </location>
</feature>
<dbReference type="EMBL" id="JAINUG010000075">
    <property type="protein sequence ID" value="KAJ8400638.1"/>
    <property type="molecule type" value="Genomic_DNA"/>
</dbReference>
<accession>A0AAD7SE21</accession>
<protein>
    <submittedName>
        <fullName evidence="2">Uncharacterized protein</fullName>
    </submittedName>
</protein>
<reference evidence="2" key="1">
    <citation type="journal article" date="2023" name="Science">
        <title>Genome structures resolve the early diversification of teleost fishes.</title>
        <authorList>
            <person name="Parey E."/>
            <person name="Louis A."/>
            <person name="Montfort J."/>
            <person name="Bouchez O."/>
            <person name="Roques C."/>
            <person name="Iampietro C."/>
            <person name="Lluch J."/>
            <person name="Castinel A."/>
            <person name="Donnadieu C."/>
            <person name="Desvignes T."/>
            <person name="Floi Bucao C."/>
            <person name="Jouanno E."/>
            <person name="Wen M."/>
            <person name="Mejri S."/>
            <person name="Dirks R."/>
            <person name="Jansen H."/>
            <person name="Henkel C."/>
            <person name="Chen W.J."/>
            <person name="Zahm M."/>
            <person name="Cabau C."/>
            <person name="Klopp C."/>
            <person name="Thompson A.W."/>
            <person name="Robinson-Rechavi M."/>
            <person name="Braasch I."/>
            <person name="Lecointre G."/>
            <person name="Bobe J."/>
            <person name="Postlethwait J.H."/>
            <person name="Berthelot C."/>
            <person name="Roest Crollius H."/>
            <person name="Guiguen Y."/>
        </authorList>
    </citation>
    <scope>NUCLEOTIDE SEQUENCE</scope>
    <source>
        <strain evidence="2">NC1722</strain>
    </source>
</reference>
<name>A0AAD7SE21_9TELE</name>
<evidence type="ECO:0000313" key="2">
    <source>
        <dbReference type="EMBL" id="KAJ8400638.1"/>
    </source>
</evidence>
<evidence type="ECO:0000313" key="3">
    <source>
        <dbReference type="Proteomes" id="UP001221898"/>
    </source>
</evidence>
<evidence type="ECO:0000256" key="1">
    <source>
        <dbReference type="SAM" id="MobiDB-lite"/>
    </source>
</evidence>
<dbReference type="Proteomes" id="UP001221898">
    <property type="component" value="Unassembled WGS sequence"/>
</dbReference>
<gene>
    <name evidence="2" type="ORF">AAFF_G00394070</name>
</gene>
<organism evidence="2 3">
    <name type="scientific">Aldrovandia affinis</name>
    <dbReference type="NCBI Taxonomy" id="143900"/>
    <lineage>
        <taxon>Eukaryota</taxon>
        <taxon>Metazoa</taxon>
        <taxon>Chordata</taxon>
        <taxon>Craniata</taxon>
        <taxon>Vertebrata</taxon>
        <taxon>Euteleostomi</taxon>
        <taxon>Actinopterygii</taxon>
        <taxon>Neopterygii</taxon>
        <taxon>Teleostei</taxon>
        <taxon>Notacanthiformes</taxon>
        <taxon>Halosauridae</taxon>
        <taxon>Aldrovandia</taxon>
    </lineage>
</organism>
<comment type="caution">
    <text evidence="2">The sequence shown here is derived from an EMBL/GenBank/DDBJ whole genome shotgun (WGS) entry which is preliminary data.</text>
</comment>
<sequence>MVSLSASLAEAFSCLCAAVRPGGRTEGAAGRQPRRWGGGRRNAPTGRGAPAPLGSHAPVSREANPGPGRRQARDKKEPPWGGAVEPLSLQLLLSCAGVLHQRMPDSTAVSSLYIWAEERTCVVFSPALISQGK</sequence>
<dbReference type="AlphaFoldDB" id="A0AAD7SE21"/>